<dbReference type="EMBL" id="VLNR01000078">
    <property type="protein sequence ID" value="TSE04586.1"/>
    <property type="molecule type" value="Genomic_DNA"/>
</dbReference>
<dbReference type="GO" id="GO:0009279">
    <property type="term" value="C:cell outer membrane"/>
    <property type="evidence" value="ECO:0007669"/>
    <property type="project" value="UniProtKB-SubCell"/>
</dbReference>
<reference evidence="11 12" key="1">
    <citation type="submission" date="2019-07" db="EMBL/GenBank/DDBJ databases">
        <title>The draft genome sequence of Aquimarina algiphila M91.</title>
        <authorList>
            <person name="Meng X."/>
        </authorList>
    </citation>
    <scope>NUCLEOTIDE SEQUENCE [LARGE SCALE GENOMIC DNA]</scope>
    <source>
        <strain evidence="11 12">M91</strain>
    </source>
</reference>
<proteinExistence type="inferred from homology"/>
<keyword evidence="2 7" id="KW-0813">Transport</keyword>
<dbReference type="PANTHER" id="PTHR40980">
    <property type="entry name" value="PLUG DOMAIN-CONTAINING PROTEIN"/>
    <property type="match status" value="1"/>
</dbReference>
<protein>
    <submittedName>
        <fullName evidence="11">TonB-dependent receptor</fullName>
    </submittedName>
</protein>
<dbReference type="Pfam" id="PF07715">
    <property type="entry name" value="Plug"/>
    <property type="match status" value="1"/>
</dbReference>
<keyword evidence="3 7" id="KW-1134">Transmembrane beta strand</keyword>
<dbReference type="InterPro" id="IPR039426">
    <property type="entry name" value="TonB-dep_rcpt-like"/>
</dbReference>
<dbReference type="InterPro" id="IPR008969">
    <property type="entry name" value="CarboxyPept-like_regulatory"/>
</dbReference>
<feature type="chain" id="PRO_5022024272" evidence="8">
    <location>
        <begin position="22"/>
        <end position="791"/>
    </location>
</feature>
<comment type="subcellular location">
    <subcellularLocation>
        <location evidence="1 7">Cell outer membrane</location>
        <topology evidence="1 7">Multi-pass membrane protein</topology>
    </subcellularLocation>
</comment>
<organism evidence="11 12">
    <name type="scientific">Aquimarina algiphila</name>
    <dbReference type="NCBI Taxonomy" id="2047982"/>
    <lineage>
        <taxon>Bacteria</taxon>
        <taxon>Pseudomonadati</taxon>
        <taxon>Bacteroidota</taxon>
        <taxon>Flavobacteriia</taxon>
        <taxon>Flavobacteriales</taxon>
        <taxon>Flavobacteriaceae</taxon>
        <taxon>Aquimarina</taxon>
    </lineage>
</organism>
<evidence type="ECO:0000256" key="2">
    <source>
        <dbReference type="ARBA" id="ARBA00022448"/>
    </source>
</evidence>
<dbReference type="SUPFAM" id="SSF49464">
    <property type="entry name" value="Carboxypeptidase regulatory domain-like"/>
    <property type="match status" value="1"/>
</dbReference>
<keyword evidence="8" id="KW-0732">Signal</keyword>
<evidence type="ECO:0000313" key="12">
    <source>
        <dbReference type="Proteomes" id="UP000318833"/>
    </source>
</evidence>
<dbReference type="RefSeq" id="WP_143918468.1">
    <property type="nucleotide sequence ID" value="NZ_CANMIK010000080.1"/>
</dbReference>
<evidence type="ECO:0000256" key="7">
    <source>
        <dbReference type="PROSITE-ProRule" id="PRU01360"/>
    </source>
</evidence>
<dbReference type="Gene3D" id="2.60.40.1120">
    <property type="entry name" value="Carboxypeptidase-like, regulatory domain"/>
    <property type="match status" value="1"/>
</dbReference>
<dbReference type="Pfam" id="PF14905">
    <property type="entry name" value="OMP_b-brl_3"/>
    <property type="match status" value="1"/>
</dbReference>
<feature type="domain" description="TonB-dependent receptor plug" evidence="9">
    <location>
        <begin position="139"/>
        <end position="220"/>
    </location>
</feature>
<feature type="domain" description="Outer membrane protein beta-barrel" evidence="10">
    <location>
        <begin position="373"/>
        <end position="775"/>
    </location>
</feature>
<dbReference type="Gene3D" id="2.170.130.10">
    <property type="entry name" value="TonB-dependent receptor, plug domain"/>
    <property type="match status" value="1"/>
</dbReference>
<dbReference type="PANTHER" id="PTHR40980:SF4">
    <property type="entry name" value="TONB-DEPENDENT RECEPTOR-LIKE BETA-BARREL DOMAIN-CONTAINING PROTEIN"/>
    <property type="match status" value="1"/>
</dbReference>
<comment type="similarity">
    <text evidence="7">Belongs to the TonB-dependent receptor family.</text>
</comment>
<dbReference type="Gene3D" id="2.40.170.20">
    <property type="entry name" value="TonB-dependent receptor, beta-barrel domain"/>
    <property type="match status" value="1"/>
</dbReference>
<evidence type="ECO:0000256" key="3">
    <source>
        <dbReference type="ARBA" id="ARBA00022452"/>
    </source>
</evidence>
<dbReference type="SUPFAM" id="SSF56935">
    <property type="entry name" value="Porins"/>
    <property type="match status" value="1"/>
</dbReference>
<keyword evidence="6 7" id="KW-0998">Cell outer membrane</keyword>
<keyword evidence="5 7" id="KW-0472">Membrane</keyword>
<evidence type="ECO:0000256" key="1">
    <source>
        <dbReference type="ARBA" id="ARBA00004571"/>
    </source>
</evidence>
<comment type="caution">
    <text evidence="11">The sequence shown here is derived from an EMBL/GenBank/DDBJ whole genome shotgun (WGS) entry which is preliminary data.</text>
</comment>
<sequence length="791" mass="90291">MKNKTLLLSIVFLCYSFVVFAQKNVEGKVVESKGETPLPFASVIIKDAQNTIVEGVITTENGVFKITDIKNGVFTLEVQYTGFSKYSIPLSITDTTQKRLDLGIIQMNEDPTQLEEVVITGEQAQVSLRLDKKVFNVSKDLISQAGAATDVLDNIPSVTVSPSGGISLRGNSNVNILINGRRSGLTEAQALEQLPADTIDRVEVITNPSARYDAAGAAGIINIVLKKNKANGINGQVRLVSGTPDDYRAIGSLNYKANKFNVFANLGIRYTDYEGLYTRNQETQNNGITNILNQRQNEDRHDDGRLIYLGADYYLNDKNTFTIAFYRNETKDTDKTDYVYDYFTENLRDSTLVTIGNSREKRNYNQFEFNYTKTFAKERQKLTFDIQYDFWESTKRWKIDIDKILPEITSILDQRTTTTNDNNDFAAQIDFINPIKEKKQFETGVKYETRTVSNSFFAEELIDTNFVSIDPLDNSIDYDEQIFGTYAQFGNTSGKLSYLGGVRMEYTRVNIEDENSAFSQTYDYNRFFPSVNLKYAFNEENTLQLNYSKRINRPRLWQLNPFFELIDFNRQSQGNPDLRPVFTDGIELSFLKTGKGFSINPSIYFSNSENTIQRLTVQNEESIFVSTLFNLDSETRYGFEFVASYSPFKRLKMNGEFNYFAFEEKGMAASRSFDFSDDTWFSSLDVRATLPEGFRLQGRFLHEGQRNNAQTKTKSISYLNLGLSKSLFNKRASVVLNVSNAFNTRKTRETISGNDFTVNRVLNRNAARWTLSFSYKFGNAQNRNAKRSNRN</sequence>
<evidence type="ECO:0000256" key="8">
    <source>
        <dbReference type="SAM" id="SignalP"/>
    </source>
</evidence>
<dbReference type="InterPro" id="IPR012910">
    <property type="entry name" value="Plug_dom"/>
</dbReference>
<keyword evidence="12" id="KW-1185">Reference proteome</keyword>
<dbReference type="Proteomes" id="UP000318833">
    <property type="component" value="Unassembled WGS sequence"/>
</dbReference>
<dbReference type="InterPro" id="IPR037066">
    <property type="entry name" value="Plug_dom_sf"/>
</dbReference>
<dbReference type="AlphaFoldDB" id="A0A554VCW2"/>
<evidence type="ECO:0000256" key="4">
    <source>
        <dbReference type="ARBA" id="ARBA00022692"/>
    </source>
</evidence>
<dbReference type="InterPro" id="IPR041700">
    <property type="entry name" value="OMP_b-brl_3"/>
</dbReference>
<gene>
    <name evidence="11" type="ORF">FOF46_25930</name>
</gene>
<dbReference type="InterPro" id="IPR036942">
    <property type="entry name" value="Beta-barrel_TonB_sf"/>
</dbReference>
<feature type="signal peptide" evidence="8">
    <location>
        <begin position="1"/>
        <end position="21"/>
    </location>
</feature>
<evidence type="ECO:0000256" key="6">
    <source>
        <dbReference type="ARBA" id="ARBA00023237"/>
    </source>
</evidence>
<keyword evidence="4 7" id="KW-0812">Transmembrane</keyword>
<dbReference type="Pfam" id="PF13715">
    <property type="entry name" value="CarbopepD_reg_2"/>
    <property type="match status" value="1"/>
</dbReference>
<evidence type="ECO:0000259" key="10">
    <source>
        <dbReference type="Pfam" id="PF14905"/>
    </source>
</evidence>
<name>A0A554VCW2_9FLAO</name>
<evidence type="ECO:0000313" key="11">
    <source>
        <dbReference type="EMBL" id="TSE04586.1"/>
    </source>
</evidence>
<keyword evidence="11" id="KW-0675">Receptor</keyword>
<dbReference type="PROSITE" id="PS52016">
    <property type="entry name" value="TONB_DEPENDENT_REC_3"/>
    <property type="match status" value="1"/>
</dbReference>
<dbReference type="OrthoDB" id="8764943at2"/>
<evidence type="ECO:0000259" key="9">
    <source>
        <dbReference type="Pfam" id="PF07715"/>
    </source>
</evidence>
<accession>A0A554VCW2</accession>
<evidence type="ECO:0000256" key="5">
    <source>
        <dbReference type="ARBA" id="ARBA00023136"/>
    </source>
</evidence>